<evidence type="ECO:0000256" key="1">
    <source>
        <dbReference type="SAM" id="Phobius"/>
    </source>
</evidence>
<dbReference type="KEGG" id="mhev:MHEL_59490"/>
<dbReference type="Proteomes" id="UP000467148">
    <property type="component" value="Chromosome"/>
</dbReference>
<protein>
    <submittedName>
        <fullName evidence="2">Uncharacterized protein</fullName>
    </submittedName>
</protein>
<accession>A0A7I7THR3</accession>
<feature type="transmembrane region" description="Helical" evidence="1">
    <location>
        <begin position="12"/>
        <end position="33"/>
    </location>
</feature>
<keyword evidence="3" id="KW-1185">Reference proteome</keyword>
<evidence type="ECO:0000313" key="3">
    <source>
        <dbReference type="Proteomes" id="UP000467148"/>
    </source>
</evidence>
<organism evidence="2 3">
    <name type="scientific">Mycolicibacterium helvum</name>
    <dbReference type="NCBI Taxonomy" id="1534349"/>
    <lineage>
        <taxon>Bacteria</taxon>
        <taxon>Bacillati</taxon>
        <taxon>Actinomycetota</taxon>
        <taxon>Actinomycetes</taxon>
        <taxon>Mycobacteriales</taxon>
        <taxon>Mycobacteriaceae</taxon>
        <taxon>Mycolicibacterium</taxon>
    </lineage>
</organism>
<proteinExistence type="predicted"/>
<keyword evidence="1" id="KW-0472">Membrane</keyword>
<keyword evidence="1" id="KW-1133">Transmembrane helix</keyword>
<sequence length="111" mass="11371">MTSNQPHSAQDVTATTVLGAAFLGIVIATLGLVMTTFSLPAAHIATGPQPCVNGIVPLNPYVVNCNLPSRGNQVIGAAPDAGAIISCRHNLACLALYVNYPGTVLVPGYRS</sequence>
<dbReference type="RefSeq" id="WP_246227518.1">
    <property type="nucleotide sequence ID" value="NZ_AP022596.1"/>
</dbReference>
<gene>
    <name evidence="2" type="ORF">MHEL_59490</name>
</gene>
<keyword evidence="1" id="KW-0812">Transmembrane</keyword>
<evidence type="ECO:0000313" key="2">
    <source>
        <dbReference type="EMBL" id="BBY67706.1"/>
    </source>
</evidence>
<dbReference type="EMBL" id="AP022596">
    <property type="protein sequence ID" value="BBY67706.1"/>
    <property type="molecule type" value="Genomic_DNA"/>
</dbReference>
<reference evidence="2 3" key="1">
    <citation type="journal article" date="2019" name="Emerg. Microbes Infect.">
        <title>Comprehensive subspecies identification of 175 nontuberculous mycobacteria species based on 7547 genomic profiles.</title>
        <authorList>
            <person name="Matsumoto Y."/>
            <person name="Kinjo T."/>
            <person name="Motooka D."/>
            <person name="Nabeya D."/>
            <person name="Jung N."/>
            <person name="Uechi K."/>
            <person name="Horii T."/>
            <person name="Iida T."/>
            <person name="Fujita J."/>
            <person name="Nakamura S."/>
        </authorList>
    </citation>
    <scope>NUCLEOTIDE SEQUENCE [LARGE SCALE GENOMIC DNA]</scope>
    <source>
        <strain evidence="2 3">JCM 30396</strain>
    </source>
</reference>
<dbReference type="AlphaFoldDB" id="A0A7I7THR3"/>
<name>A0A7I7THR3_9MYCO</name>